<evidence type="ECO:0000313" key="3">
    <source>
        <dbReference type="Proteomes" id="UP001465976"/>
    </source>
</evidence>
<sequence length="141" mass="16149">MPSVAQRITRSKTAQAAEESKKKNLKLRPATPEDIYTLGDPVESDSTSDEYFPEHLDDIWPYTFQAGESVWVKTAGGNWVRGKVTSDITRKGATREKEGLYYPVKYDTKFRKYFSPLNGEIKPDTLHTRRLLERDGYGDEL</sequence>
<organism evidence="2 3">
    <name type="scientific">Marasmius crinis-equi</name>
    <dbReference type="NCBI Taxonomy" id="585013"/>
    <lineage>
        <taxon>Eukaryota</taxon>
        <taxon>Fungi</taxon>
        <taxon>Dikarya</taxon>
        <taxon>Basidiomycota</taxon>
        <taxon>Agaricomycotina</taxon>
        <taxon>Agaricomycetes</taxon>
        <taxon>Agaricomycetidae</taxon>
        <taxon>Agaricales</taxon>
        <taxon>Marasmiineae</taxon>
        <taxon>Marasmiaceae</taxon>
        <taxon>Marasmius</taxon>
    </lineage>
</organism>
<keyword evidence="3" id="KW-1185">Reference proteome</keyword>
<feature type="compositionally biased region" description="Polar residues" evidence="1">
    <location>
        <begin position="1"/>
        <end position="14"/>
    </location>
</feature>
<protein>
    <submittedName>
        <fullName evidence="2">Uncharacterized protein</fullName>
    </submittedName>
</protein>
<comment type="caution">
    <text evidence="2">The sequence shown here is derived from an EMBL/GenBank/DDBJ whole genome shotgun (WGS) entry which is preliminary data.</text>
</comment>
<evidence type="ECO:0000313" key="2">
    <source>
        <dbReference type="EMBL" id="KAL0578827.1"/>
    </source>
</evidence>
<dbReference type="Proteomes" id="UP001465976">
    <property type="component" value="Unassembled WGS sequence"/>
</dbReference>
<gene>
    <name evidence="2" type="ORF">V5O48_003151</name>
</gene>
<evidence type="ECO:0000256" key="1">
    <source>
        <dbReference type="SAM" id="MobiDB-lite"/>
    </source>
</evidence>
<feature type="region of interest" description="Disordered" evidence="1">
    <location>
        <begin position="1"/>
        <end position="48"/>
    </location>
</feature>
<reference evidence="2 3" key="1">
    <citation type="submission" date="2024-02" db="EMBL/GenBank/DDBJ databases">
        <title>A draft genome for the cacao thread blight pathogen Marasmius crinis-equi.</title>
        <authorList>
            <person name="Cohen S.P."/>
            <person name="Baruah I.K."/>
            <person name="Amoako-Attah I."/>
            <person name="Bukari Y."/>
            <person name="Meinhardt L.W."/>
            <person name="Bailey B.A."/>
        </authorList>
    </citation>
    <scope>NUCLEOTIDE SEQUENCE [LARGE SCALE GENOMIC DNA]</scope>
    <source>
        <strain evidence="2 3">GH-76</strain>
    </source>
</reference>
<name>A0ABR3FTM6_9AGAR</name>
<proteinExistence type="predicted"/>
<dbReference type="EMBL" id="JBAHYK010000082">
    <property type="protein sequence ID" value="KAL0578827.1"/>
    <property type="molecule type" value="Genomic_DNA"/>
</dbReference>
<accession>A0ABR3FTM6</accession>